<evidence type="ECO:0000259" key="6">
    <source>
        <dbReference type="Pfam" id="PF13742"/>
    </source>
</evidence>
<keyword evidence="2" id="KW-0540">Nuclease</keyword>
<keyword evidence="4 7" id="KW-0269">Exonuclease</keyword>
<dbReference type="InterPro" id="IPR025824">
    <property type="entry name" value="OB-fold_nuc-bd_dom"/>
</dbReference>
<dbReference type="PANTHER" id="PTHR30008:SF0">
    <property type="entry name" value="EXODEOXYRIBONUCLEASE 7 LARGE SUBUNIT"/>
    <property type="match status" value="1"/>
</dbReference>
<name>E6PT31_9ZZZZ</name>
<gene>
    <name evidence="7" type="primary">xseA</name>
    <name evidence="7" type="ORF">CARN2_3564</name>
</gene>
<comment type="caution">
    <text evidence="7">The sequence shown here is derived from an EMBL/GenBank/DDBJ whole genome shotgun (WGS) entry which is preliminary data.</text>
</comment>
<dbReference type="Pfam" id="PF02601">
    <property type="entry name" value="Exonuc_VII_L"/>
    <property type="match status" value="1"/>
</dbReference>
<dbReference type="Pfam" id="PF13742">
    <property type="entry name" value="tRNA_anti_2"/>
    <property type="match status" value="1"/>
</dbReference>
<sequence>MPIERGSEWQATQAWSVGRLARALTDTLSARFGVVTVVGEVSSFTRAASGHCYFALRDASAQLRCVMFRQRAYLLDFDPRDGQQVEIRAVVGLYEPRGDLQLTVESMRQAGQGALLEQFLRLKERLQAEGLFDPERKKPLPAHPRAVGIVTSRQAAALQDVLATLKRRSPQVRVVIYPASVQGVGAALELVQALKLAEQRAEVDVLLLVRGGGAMEDLWPFNDEALARALHACSLPVVSGVGHETDFTIADFAADVRATTPTAAAELCAPALADLRLQALQLARRLQQAVLHWQGREQQRLDRLHLRLPKPGRMLQGAALHLRGLQARLQDRLRRLLQEQMNAWAQRERQLKVLPAQHWAERRARLEALGSRHDQALRQNWALARGKLAGQEQRLALLNPAATLERGYCLAWNEDGSLLHDARQIRSGQSLLLATAQSAVAMDLGTVTPAKHPLPSP</sequence>
<organism evidence="7">
    <name type="scientific">mine drainage metagenome</name>
    <dbReference type="NCBI Taxonomy" id="410659"/>
    <lineage>
        <taxon>unclassified sequences</taxon>
        <taxon>metagenomes</taxon>
        <taxon>ecological metagenomes</taxon>
    </lineage>
</organism>
<keyword evidence="1" id="KW-0963">Cytoplasm</keyword>
<dbReference type="CDD" id="cd04489">
    <property type="entry name" value="ExoVII_LU_OBF"/>
    <property type="match status" value="1"/>
</dbReference>
<evidence type="ECO:0000256" key="4">
    <source>
        <dbReference type="ARBA" id="ARBA00022839"/>
    </source>
</evidence>
<dbReference type="GO" id="GO:0006308">
    <property type="term" value="P:DNA catabolic process"/>
    <property type="evidence" value="ECO:0007669"/>
    <property type="project" value="InterPro"/>
</dbReference>
<dbReference type="PANTHER" id="PTHR30008">
    <property type="entry name" value="EXODEOXYRIBONUCLEASE 7 LARGE SUBUNIT"/>
    <property type="match status" value="1"/>
</dbReference>
<dbReference type="GO" id="GO:0009318">
    <property type="term" value="C:exodeoxyribonuclease VII complex"/>
    <property type="evidence" value="ECO:0007669"/>
    <property type="project" value="InterPro"/>
</dbReference>
<evidence type="ECO:0000256" key="3">
    <source>
        <dbReference type="ARBA" id="ARBA00022801"/>
    </source>
</evidence>
<dbReference type="InterPro" id="IPR020579">
    <property type="entry name" value="Exonuc_VII_lsu_C"/>
</dbReference>
<keyword evidence="3 7" id="KW-0378">Hydrolase</keyword>
<dbReference type="EMBL" id="CABM01000048">
    <property type="protein sequence ID" value="CBH98088.1"/>
    <property type="molecule type" value="Genomic_DNA"/>
</dbReference>
<dbReference type="AlphaFoldDB" id="E6PT31"/>
<protein>
    <submittedName>
        <fullName evidence="7">Exodeoxyribonuclease 7 large subunit (Exodeoxyribonuclease VII large subunit) (Exonuclease VII large subunit)</fullName>
        <ecNumber evidence="7">3.1.11.6</ecNumber>
    </submittedName>
</protein>
<proteinExistence type="inferred from homology"/>
<evidence type="ECO:0000313" key="7">
    <source>
        <dbReference type="EMBL" id="CBH98088.1"/>
    </source>
</evidence>
<feature type="domain" description="OB-fold nucleic acid binding" evidence="6">
    <location>
        <begin position="15"/>
        <end position="108"/>
    </location>
</feature>
<dbReference type="HAMAP" id="MF_00378">
    <property type="entry name" value="Exonuc_7_L"/>
    <property type="match status" value="1"/>
</dbReference>
<dbReference type="InterPro" id="IPR003753">
    <property type="entry name" value="Exonuc_VII_L"/>
</dbReference>
<dbReference type="GO" id="GO:0003676">
    <property type="term" value="F:nucleic acid binding"/>
    <property type="evidence" value="ECO:0007669"/>
    <property type="project" value="InterPro"/>
</dbReference>
<dbReference type="NCBIfam" id="TIGR00237">
    <property type="entry name" value="xseA"/>
    <property type="match status" value="1"/>
</dbReference>
<evidence type="ECO:0000256" key="1">
    <source>
        <dbReference type="ARBA" id="ARBA00022490"/>
    </source>
</evidence>
<feature type="domain" description="Exonuclease VII large subunit C-terminal" evidence="5">
    <location>
        <begin position="131"/>
        <end position="440"/>
    </location>
</feature>
<evidence type="ECO:0000256" key="2">
    <source>
        <dbReference type="ARBA" id="ARBA00022722"/>
    </source>
</evidence>
<accession>E6PT31</accession>
<dbReference type="GO" id="GO:0008855">
    <property type="term" value="F:exodeoxyribonuclease VII activity"/>
    <property type="evidence" value="ECO:0007669"/>
    <property type="project" value="UniProtKB-EC"/>
</dbReference>
<evidence type="ECO:0000259" key="5">
    <source>
        <dbReference type="Pfam" id="PF02601"/>
    </source>
</evidence>
<dbReference type="EC" id="3.1.11.6" evidence="7"/>
<reference evidence="7" key="1">
    <citation type="submission" date="2009-10" db="EMBL/GenBank/DDBJ databases">
        <title>Diversity of trophic interactions inside an arsenic-rich microbial ecosystem.</title>
        <authorList>
            <person name="Bertin P.N."/>
            <person name="Heinrich-Salmeron A."/>
            <person name="Pelletier E."/>
            <person name="Goulhen-Chollet F."/>
            <person name="Arsene-Ploetze F."/>
            <person name="Gallien S."/>
            <person name="Calteau A."/>
            <person name="Vallenet D."/>
            <person name="Casiot C."/>
            <person name="Chane-Woon-Ming B."/>
            <person name="Giloteaux L."/>
            <person name="Barakat M."/>
            <person name="Bonnefoy V."/>
            <person name="Bruneel O."/>
            <person name="Chandler M."/>
            <person name="Cleiss J."/>
            <person name="Duran R."/>
            <person name="Elbaz-Poulichet F."/>
            <person name="Fonknechten N."/>
            <person name="Lauga B."/>
            <person name="Mornico D."/>
            <person name="Ortet P."/>
            <person name="Schaeffer C."/>
            <person name="Siguier P."/>
            <person name="Alexander Thil Smith A."/>
            <person name="Van Dorsselaer A."/>
            <person name="Weissenbach J."/>
            <person name="Medigue C."/>
            <person name="Le Paslier D."/>
        </authorList>
    </citation>
    <scope>NUCLEOTIDE SEQUENCE</scope>
</reference>